<evidence type="ECO:0000256" key="1">
    <source>
        <dbReference type="ARBA" id="ARBA00004240"/>
    </source>
</evidence>
<proteinExistence type="predicted"/>
<keyword evidence="4" id="KW-0472">Membrane</keyword>
<dbReference type="GO" id="GO:0032936">
    <property type="term" value="C:SREBP-SCAP complex"/>
    <property type="evidence" value="ECO:0007669"/>
    <property type="project" value="TreeGrafter"/>
</dbReference>
<accession>A0A6S7GZR0</accession>
<dbReference type="GO" id="GO:0032934">
    <property type="term" value="F:sterol binding"/>
    <property type="evidence" value="ECO:0007669"/>
    <property type="project" value="InterPro"/>
</dbReference>
<dbReference type="PANTHER" id="PTHR46378:SF1">
    <property type="entry name" value="STEROL REGULATORY ELEMENT-BINDING PROTEIN CLEAVAGE-ACTIVATING PROTEIN"/>
    <property type="match status" value="1"/>
</dbReference>
<evidence type="ECO:0000256" key="3">
    <source>
        <dbReference type="ARBA" id="ARBA00022824"/>
    </source>
</evidence>
<dbReference type="AlphaFoldDB" id="A0A6S7GZR0"/>
<evidence type="ECO:0000313" key="5">
    <source>
        <dbReference type="EMBL" id="CAB3997478.1"/>
    </source>
</evidence>
<dbReference type="InterPro" id="IPR057041">
    <property type="entry name" value="SCAP_N"/>
</dbReference>
<reference evidence="5" key="1">
    <citation type="submission" date="2020-04" db="EMBL/GenBank/DDBJ databases">
        <authorList>
            <person name="Alioto T."/>
            <person name="Alioto T."/>
            <person name="Gomez Garrido J."/>
        </authorList>
    </citation>
    <scope>NUCLEOTIDE SEQUENCE</scope>
    <source>
        <strain evidence="5">A484AB</strain>
    </source>
</reference>
<feature type="non-terminal residue" evidence="5">
    <location>
        <position position="344"/>
    </location>
</feature>
<evidence type="ECO:0000313" key="6">
    <source>
        <dbReference type="Proteomes" id="UP001152795"/>
    </source>
</evidence>
<comment type="caution">
    <text evidence="5">The sequence shown here is derived from an EMBL/GenBank/DDBJ whole genome shotgun (WGS) entry which is preliminary data.</text>
</comment>
<dbReference type="Proteomes" id="UP001152795">
    <property type="component" value="Unassembled WGS sequence"/>
</dbReference>
<dbReference type="GO" id="GO:0045540">
    <property type="term" value="P:regulation of cholesterol biosynthetic process"/>
    <property type="evidence" value="ECO:0007669"/>
    <property type="project" value="TreeGrafter"/>
</dbReference>
<dbReference type="PANTHER" id="PTHR46378">
    <property type="entry name" value="STEROL REGULATORY ELEMENT-BINDING PROTEIN CLEAVAGE-ACTIVATING PROTEIN"/>
    <property type="match status" value="1"/>
</dbReference>
<dbReference type="EMBL" id="CACRXK020003108">
    <property type="protein sequence ID" value="CAB3997478.1"/>
    <property type="molecule type" value="Genomic_DNA"/>
</dbReference>
<gene>
    <name evidence="5" type="ORF">PACLA_8A008228</name>
</gene>
<organism evidence="5 6">
    <name type="scientific">Paramuricea clavata</name>
    <name type="common">Red gorgonian</name>
    <name type="synonym">Violescent sea-whip</name>
    <dbReference type="NCBI Taxonomy" id="317549"/>
    <lineage>
        <taxon>Eukaryota</taxon>
        <taxon>Metazoa</taxon>
        <taxon>Cnidaria</taxon>
        <taxon>Anthozoa</taxon>
        <taxon>Octocorallia</taxon>
        <taxon>Malacalcyonacea</taxon>
        <taxon>Plexauridae</taxon>
        <taxon>Paramuricea</taxon>
    </lineage>
</organism>
<dbReference type="InterPro" id="IPR030225">
    <property type="entry name" value="SCAP"/>
</dbReference>
<sequence length="344" mass="38864">MQQAKADEYPVVTERNLLERIYYYHGLFCANHPAFIIFICGVLIFLCSAPIITFSPLTAKIPSEWNETISVNGSNSEKPNWLKEKPAAYIQQIILTVLIEPVNNSRLVPYCVREAFQPVFKILNDINEHKQTERKGKRLKLTDFCFLIRHHDAFLLGEEGKILPKKGCLQISPANLWKNNVTSFQSDKNIMSKIYGKPNKNIVSLKENIFGVPLPAIGLFPANDECLVIRYAVTTVLRDFNPSFTKSLKSVLLEKLPPLYKSESDIDAHTIVHIHYEGDNVIEIYHLCFTYFMVFIYLVFSVSKIEMVKSKLGLAFSAVVTVVASLSMAAGLCIFFGMVPSVSS</sequence>
<dbReference type="Pfam" id="PF24006">
    <property type="entry name" value="SCAP_N"/>
    <property type="match status" value="1"/>
</dbReference>
<dbReference type="GO" id="GO:0032933">
    <property type="term" value="P:SREBP signaling pathway"/>
    <property type="evidence" value="ECO:0007669"/>
    <property type="project" value="InterPro"/>
</dbReference>
<dbReference type="InterPro" id="IPR000731">
    <property type="entry name" value="SSD"/>
</dbReference>
<protein>
    <submittedName>
        <fullName evidence="5">Uncharacterized protein</fullName>
    </submittedName>
</protein>
<keyword evidence="6" id="KW-1185">Reference proteome</keyword>
<comment type="subcellular location">
    <subcellularLocation>
        <location evidence="2">Endomembrane system</location>
    </subcellularLocation>
    <subcellularLocation>
        <location evidence="1">Endoplasmic reticulum</location>
    </subcellularLocation>
</comment>
<evidence type="ECO:0000256" key="2">
    <source>
        <dbReference type="ARBA" id="ARBA00004308"/>
    </source>
</evidence>
<dbReference type="PROSITE" id="PS50156">
    <property type="entry name" value="SSD"/>
    <property type="match status" value="1"/>
</dbReference>
<dbReference type="GO" id="GO:0005789">
    <property type="term" value="C:endoplasmic reticulum membrane"/>
    <property type="evidence" value="ECO:0007669"/>
    <property type="project" value="InterPro"/>
</dbReference>
<name>A0A6S7GZR0_PARCT</name>
<dbReference type="GO" id="GO:0000139">
    <property type="term" value="C:Golgi membrane"/>
    <property type="evidence" value="ECO:0007669"/>
    <property type="project" value="InterPro"/>
</dbReference>
<evidence type="ECO:0000256" key="4">
    <source>
        <dbReference type="ARBA" id="ARBA00023136"/>
    </source>
</evidence>
<keyword evidence="3" id="KW-0256">Endoplasmic reticulum</keyword>